<dbReference type="AlphaFoldDB" id="A0A9D4NYB1"/>
<keyword evidence="5 6" id="KW-0472">Membrane</keyword>
<evidence type="ECO:0000256" key="5">
    <source>
        <dbReference type="ARBA" id="ARBA00023136"/>
    </source>
</evidence>
<evidence type="ECO:0000256" key="4">
    <source>
        <dbReference type="ARBA" id="ARBA00022989"/>
    </source>
</evidence>
<protein>
    <submittedName>
        <fullName evidence="7">Solute carrier family 13-like protein 2</fullName>
    </submittedName>
</protein>
<dbReference type="EMBL" id="SDOV01000007">
    <property type="protein sequence ID" value="KAH7639680.1"/>
    <property type="molecule type" value="Genomic_DNA"/>
</dbReference>
<reference evidence="7" key="2">
    <citation type="journal article" date="2021" name="World Allergy Organ. J.">
        <title>Chromosome-level assembly of Dermatophagoides farinae genome and transcriptome reveals two novel allergens Der f 37 and Der f 39.</title>
        <authorList>
            <person name="Chen J."/>
            <person name="Cai Z."/>
            <person name="Fan D."/>
            <person name="Hu J."/>
            <person name="Hou Y."/>
            <person name="He Y."/>
            <person name="Zhang Z."/>
            <person name="Zhao Z."/>
            <person name="Gao P."/>
            <person name="Hu W."/>
            <person name="Sun J."/>
            <person name="Li J."/>
            <person name="Ji K."/>
        </authorList>
    </citation>
    <scope>NUCLEOTIDE SEQUENCE</scope>
    <source>
        <strain evidence="7">JKM2019</strain>
    </source>
</reference>
<comment type="subcellular location">
    <subcellularLocation>
        <location evidence="1">Membrane</location>
        <topology evidence="1">Multi-pass membrane protein</topology>
    </subcellularLocation>
</comment>
<feature type="transmembrane region" description="Helical" evidence="6">
    <location>
        <begin position="21"/>
        <end position="40"/>
    </location>
</feature>
<dbReference type="OrthoDB" id="6493944at2759"/>
<feature type="transmembrane region" description="Helical" evidence="6">
    <location>
        <begin position="379"/>
        <end position="395"/>
    </location>
</feature>
<dbReference type="GO" id="GO:0015141">
    <property type="term" value="F:succinate transmembrane transporter activity"/>
    <property type="evidence" value="ECO:0007669"/>
    <property type="project" value="TreeGrafter"/>
</dbReference>
<evidence type="ECO:0000256" key="1">
    <source>
        <dbReference type="ARBA" id="ARBA00004141"/>
    </source>
</evidence>
<proteinExistence type="inferred from homology"/>
<sequence>MSSSKSSIQIIFDHLNHFIRFMPNLSLILTPLLLLPILVINEQSTDELKCLYLIIVMAILWSLNPIPLPITSMLPIVMLPLLGLATTEIACGAYLRANNMLFLGCLTLALAIEKSNFHQRIALKVLSSCQTQFQWMLLGFMMTTMFFSMWIVSTATVAMMLPIMDEIFRNIFASIDSIRNEQKQNDQKTNGNAVCCCCHNDNDNDDDRIDVKIDNDNNKIDNSDDEEELIKLMARKEQICKLFYLCIAYSATIGGVSTLTSNGPNLIMKDILENHYHNQDPVDYASYLLFSTPVSIIICLAVWFIFSTIYFRNVSISRKRQLFLRKHITEKYHRLGSMTFHEWAVVIVFIFMILLYTFYKPPLLPGWSQLFPVQRTPKLASAAILCVIILFLIPNRPQWNPNLQQDALLDWHTMQTKLEWSVLIIRGGGFALADAVESSGLSKLVGMHLSRLGTILPVSTLIGFISIIANMVIEVMRTSATASIMIPVAIKLSENLQINPLKIILPLTASCAYAFISPVGTTSNTLIFYHAKMSIKDMIIPGLIAKIISISMLLLNTWLFGNFYFAIDDSNPLWTLINNNNIDDNDEIVQNFHSNFNHHNMDLIYPLGVFDNSTTTTTTIITTE</sequence>
<feature type="transmembrane region" description="Helical" evidence="6">
    <location>
        <begin position="284"/>
        <end position="311"/>
    </location>
</feature>
<feature type="transmembrane region" description="Helical" evidence="6">
    <location>
        <begin position="543"/>
        <end position="567"/>
    </location>
</feature>
<comment type="caution">
    <text evidence="7">The sequence shown here is derived from an EMBL/GenBank/DDBJ whole genome shotgun (WGS) entry which is preliminary data.</text>
</comment>
<dbReference type="GO" id="GO:0005886">
    <property type="term" value="C:plasma membrane"/>
    <property type="evidence" value="ECO:0007669"/>
    <property type="project" value="TreeGrafter"/>
</dbReference>
<feature type="transmembrane region" description="Helical" evidence="6">
    <location>
        <begin position="52"/>
        <end position="81"/>
    </location>
</feature>
<dbReference type="PANTHER" id="PTHR10283">
    <property type="entry name" value="SOLUTE CARRIER FAMILY 13 MEMBER"/>
    <property type="match status" value="1"/>
</dbReference>
<feature type="transmembrane region" description="Helical" evidence="6">
    <location>
        <begin position="340"/>
        <end position="359"/>
    </location>
</feature>
<feature type="transmembrane region" description="Helical" evidence="6">
    <location>
        <begin position="132"/>
        <end position="161"/>
    </location>
</feature>
<feature type="transmembrane region" description="Helical" evidence="6">
    <location>
        <begin position="452"/>
        <end position="473"/>
    </location>
</feature>
<dbReference type="GO" id="GO:0015137">
    <property type="term" value="F:citrate transmembrane transporter activity"/>
    <property type="evidence" value="ECO:0007669"/>
    <property type="project" value="TreeGrafter"/>
</dbReference>
<keyword evidence="3 6" id="KW-0812">Transmembrane</keyword>
<name>A0A9D4NYB1_DERFA</name>
<keyword evidence="4 6" id="KW-1133">Transmembrane helix</keyword>
<accession>A0A9D4NYB1</accession>
<dbReference type="Pfam" id="PF00939">
    <property type="entry name" value="Na_sulph_symp"/>
    <property type="match status" value="1"/>
</dbReference>
<evidence type="ECO:0000256" key="6">
    <source>
        <dbReference type="SAM" id="Phobius"/>
    </source>
</evidence>
<feature type="transmembrane region" description="Helical" evidence="6">
    <location>
        <begin position="503"/>
        <end position="531"/>
    </location>
</feature>
<evidence type="ECO:0000313" key="7">
    <source>
        <dbReference type="EMBL" id="KAH7639680.1"/>
    </source>
</evidence>
<evidence type="ECO:0000256" key="3">
    <source>
        <dbReference type="ARBA" id="ARBA00022692"/>
    </source>
</evidence>
<reference evidence="7" key="1">
    <citation type="submission" date="2020-06" db="EMBL/GenBank/DDBJ databases">
        <authorList>
            <person name="Ji K."/>
            <person name="Li J."/>
        </authorList>
    </citation>
    <scope>NUCLEOTIDE SEQUENCE</scope>
    <source>
        <strain evidence="7">JKM2019</strain>
        <tissue evidence="7">Whole body</tissue>
    </source>
</reference>
<comment type="similarity">
    <text evidence="2">Belongs to the SLC13A/DASS transporter (TC 2.A.47) family. NADC subfamily.</text>
</comment>
<gene>
    <name evidence="7" type="ORF">HUG17_3713</name>
</gene>
<dbReference type="InterPro" id="IPR001898">
    <property type="entry name" value="SLC13A/DASS"/>
</dbReference>
<feature type="transmembrane region" description="Helical" evidence="6">
    <location>
        <begin position="242"/>
        <end position="264"/>
    </location>
</feature>
<evidence type="ECO:0000256" key="2">
    <source>
        <dbReference type="ARBA" id="ARBA00006772"/>
    </source>
</evidence>
<dbReference type="Proteomes" id="UP000828236">
    <property type="component" value="Unassembled WGS sequence"/>
</dbReference>
<organism evidence="7">
    <name type="scientific">Dermatophagoides farinae</name>
    <name type="common">American house dust mite</name>
    <dbReference type="NCBI Taxonomy" id="6954"/>
    <lineage>
        <taxon>Eukaryota</taxon>
        <taxon>Metazoa</taxon>
        <taxon>Ecdysozoa</taxon>
        <taxon>Arthropoda</taxon>
        <taxon>Chelicerata</taxon>
        <taxon>Arachnida</taxon>
        <taxon>Acari</taxon>
        <taxon>Acariformes</taxon>
        <taxon>Sarcoptiformes</taxon>
        <taxon>Astigmata</taxon>
        <taxon>Psoroptidia</taxon>
        <taxon>Analgoidea</taxon>
        <taxon>Pyroglyphidae</taxon>
        <taxon>Dermatophagoidinae</taxon>
        <taxon>Dermatophagoides</taxon>
    </lineage>
</organism>
<dbReference type="PANTHER" id="PTHR10283:SF82">
    <property type="entry name" value="SOLUTE CARRIER FAMILY 13 MEMBER 2"/>
    <property type="match status" value="1"/>
</dbReference>
<feature type="transmembrane region" description="Helical" evidence="6">
    <location>
        <begin position="93"/>
        <end position="112"/>
    </location>
</feature>